<dbReference type="InterPro" id="IPR019775">
    <property type="entry name" value="WD40_repeat_CS"/>
</dbReference>
<comment type="function">
    <text evidence="1 6">Component of the RIX1 complex required for processing of ITS2 sequences from 35S pre-rRNA.</text>
</comment>
<comment type="caution">
    <text evidence="8">The sequence shown here is derived from an EMBL/GenBank/DDBJ whole genome shotgun (WGS) entry which is preliminary data.</text>
</comment>
<dbReference type="Pfam" id="PF00400">
    <property type="entry name" value="WD40"/>
    <property type="match status" value="2"/>
</dbReference>
<dbReference type="SMART" id="SM00320">
    <property type="entry name" value="WD40"/>
    <property type="match status" value="5"/>
</dbReference>
<dbReference type="GO" id="GO:0006364">
    <property type="term" value="P:rRNA processing"/>
    <property type="evidence" value="ECO:0007669"/>
    <property type="project" value="UniProtKB-UniRule"/>
</dbReference>
<dbReference type="InterPro" id="IPR001680">
    <property type="entry name" value="WD40_rpt"/>
</dbReference>
<dbReference type="Gene3D" id="2.130.10.10">
    <property type="entry name" value="YVTN repeat-like/Quinoprotein amine dehydrogenase"/>
    <property type="match status" value="2"/>
</dbReference>
<dbReference type="GO" id="GO:0120330">
    <property type="term" value="C:rixosome complex"/>
    <property type="evidence" value="ECO:0007669"/>
    <property type="project" value="UniProtKB-UniRule"/>
</dbReference>
<comment type="subunit">
    <text evidence="6">Component of the RIX1 complex, composed of IPI1, RIX1/IPI2 and IPI3 in a 1:2:2 stoichiometry. The complex interacts (via RIX1) with MDN1 (via its hexameric AAA ATPase ring) and the pre-60S ribosome particles.</text>
</comment>
<dbReference type="AlphaFoldDB" id="A0AAN7TH38"/>
<evidence type="ECO:0000256" key="2">
    <source>
        <dbReference type="ARBA" id="ARBA00010143"/>
    </source>
</evidence>
<feature type="repeat" description="WD" evidence="5">
    <location>
        <begin position="177"/>
        <end position="221"/>
    </location>
</feature>
<dbReference type="InterPro" id="IPR045227">
    <property type="entry name" value="WDR18/Ipi3/RID3"/>
</dbReference>
<feature type="repeat" description="WD" evidence="5">
    <location>
        <begin position="124"/>
        <end position="157"/>
    </location>
</feature>
<comment type="similarity">
    <text evidence="2 6">Belongs to the WD repeat IPI3/WDR18 family.</text>
</comment>
<gene>
    <name evidence="8" type="ORF">LTR62_004658</name>
</gene>
<name>A0AAN7TH38_9PEZI</name>
<dbReference type="EMBL" id="JAVRRL010000035">
    <property type="protein sequence ID" value="KAK5111926.1"/>
    <property type="molecule type" value="Genomic_DNA"/>
</dbReference>
<evidence type="ECO:0000313" key="8">
    <source>
        <dbReference type="EMBL" id="KAK5111926.1"/>
    </source>
</evidence>
<keyword evidence="6" id="KW-0698">rRNA processing</keyword>
<dbReference type="SUPFAM" id="SSF50978">
    <property type="entry name" value="WD40 repeat-like"/>
    <property type="match status" value="1"/>
</dbReference>
<feature type="region of interest" description="Disordered" evidence="7">
    <location>
        <begin position="504"/>
        <end position="537"/>
    </location>
</feature>
<evidence type="ECO:0000256" key="5">
    <source>
        <dbReference type="PROSITE-ProRule" id="PRU00221"/>
    </source>
</evidence>
<evidence type="ECO:0000313" key="9">
    <source>
        <dbReference type="Proteomes" id="UP001310890"/>
    </source>
</evidence>
<feature type="compositionally biased region" description="Acidic residues" evidence="7">
    <location>
        <begin position="527"/>
        <end position="537"/>
    </location>
</feature>
<dbReference type="GO" id="GO:0006261">
    <property type="term" value="P:DNA-templated DNA replication"/>
    <property type="evidence" value="ECO:0007669"/>
    <property type="project" value="TreeGrafter"/>
</dbReference>
<evidence type="ECO:0000256" key="7">
    <source>
        <dbReference type="SAM" id="MobiDB-lite"/>
    </source>
</evidence>
<dbReference type="InterPro" id="IPR015943">
    <property type="entry name" value="WD40/YVTN_repeat-like_dom_sf"/>
</dbReference>
<feature type="compositionally biased region" description="Acidic residues" evidence="7">
    <location>
        <begin position="445"/>
        <end position="455"/>
    </location>
</feature>
<evidence type="ECO:0000256" key="6">
    <source>
        <dbReference type="RuleBase" id="RU369067"/>
    </source>
</evidence>
<dbReference type="PROSITE" id="PS50082">
    <property type="entry name" value="WD_REPEATS_2"/>
    <property type="match status" value="2"/>
</dbReference>
<reference evidence="8" key="1">
    <citation type="submission" date="2023-08" db="EMBL/GenBank/DDBJ databases">
        <title>Black Yeasts Isolated from many extreme environments.</title>
        <authorList>
            <person name="Coleine C."/>
            <person name="Stajich J.E."/>
            <person name="Selbmann L."/>
        </authorList>
    </citation>
    <scope>NUCLEOTIDE SEQUENCE</scope>
    <source>
        <strain evidence="8">CCFEE 5401</strain>
    </source>
</reference>
<dbReference type="InterPro" id="IPR036322">
    <property type="entry name" value="WD40_repeat_dom_sf"/>
</dbReference>
<organism evidence="8 9">
    <name type="scientific">Meristemomyces frigidus</name>
    <dbReference type="NCBI Taxonomy" id="1508187"/>
    <lineage>
        <taxon>Eukaryota</taxon>
        <taxon>Fungi</taxon>
        <taxon>Dikarya</taxon>
        <taxon>Ascomycota</taxon>
        <taxon>Pezizomycotina</taxon>
        <taxon>Dothideomycetes</taxon>
        <taxon>Dothideomycetidae</taxon>
        <taxon>Mycosphaerellales</taxon>
        <taxon>Teratosphaeriaceae</taxon>
        <taxon>Meristemomyces</taxon>
    </lineage>
</organism>
<dbReference type="PANTHER" id="PTHR18763:SF0">
    <property type="entry name" value="WD REPEAT-CONTAINING PROTEIN 18"/>
    <property type="match status" value="1"/>
</dbReference>
<sequence length="537" mass="57551">MLTERFIAAIGVSDKLPNPNIVKDASIFIHEYQPLNQQRAIFKKSVTAPNCLAVSGKQIFAAQTGRSVVNVYGREKGNHEATVPFTEPITCLHLVCDHTVLLLGTAQGRIFLWELASGRQITTSPAHLQKVTCLASDPSSNFLLSASADSTAHIWSIPALLSFSNTGAQDLAPVRTFTSHRAEVTALAVGHSRGFGNFAVSASKDKTCLIWDFHTTNVLRTYLLPASPTCLTLDAADRAVYVGYDDGSLQQLDLYTTTQESSTTLQPLQEGPASGAALQPPERSRWRSPDASKGAVLDISLSFDSSTLISGHQSGVVLAWDVATGRAQANGMQIALPGPVTNINFLPAAGFPGEAIPNISIGSVVKPKFGAFDSSTGIVPGNYTWTVQFCSDHHLLAAGAGTAQSSFHQALTSTTLQPALLDEGLAELAMWNKQPLTATNGGADGEPDDFMALDEDSSKPPQQHSLEKQNADLKAQLDAMRRLQTASFAKIEKIDVERKALIRREQERLRRGGAGVANGRSTHSDSSSEDDSMRDDD</sequence>
<dbReference type="PROSITE" id="PS50294">
    <property type="entry name" value="WD_REPEATS_REGION"/>
    <property type="match status" value="1"/>
</dbReference>
<protein>
    <recommendedName>
        <fullName evidence="6">Pre-rRNA-processing protein IPI3</fullName>
    </recommendedName>
</protein>
<dbReference type="PANTHER" id="PTHR18763">
    <property type="entry name" value="WD-REPEAT PROTEIN 18"/>
    <property type="match status" value="1"/>
</dbReference>
<evidence type="ECO:0000256" key="4">
    <source>
        <dbReference type="ARBA" id="ARBA00022737"/>
    </source>
</evidence>
<dbReference type="PROSITE" id="PS00678">
    <property type="entry name" value="WD_REPEATS_1"/>
    <property type="match status" value="1"/>
</dbReference>
<keyword evidence="6" id="KW-0539">Nucleus</keyword>
<keyword evidence="4" id="KW-0677">Repeat</keyword>
<feature type="region of interest" description="Disordered" evidence="7">
    <location>
        <begin position="262"/>
        <end position="289"/>
    </location>
</feature>
<keyword evidence="3 5" id="KW-0853">WD repeat</keyword>
<feature type="region of interest" description="Disordered" evidence="7">
    <location>
        <begin position="436"/>
        <end position="468"/>
    </location>
</feature>
<proteinExistence type="inferred from homology"/>
<evidence type="ECO:0000256" key="1">
    <source>
        <dbReference type="ARBA" id="ARBA00002355"/>
    </source>
</evidence>
<dbReference type="GO" id="GO:0005656">
    <property type="term" value="C:nuclear pre-replicative complex"/>
    <property type="evidence" value="ECO:0007669"/>
    <property type="project" value="TreeGrafter"/>
</dbReference>
<evidence type="ECO:0000256" key="3">
    <source>
        <dbReference type="ARBA" id="ARBA00022574"/>
    </source>
</evidence>
<comment type="subcellular location">
    <subcellularLocation>
        <location evidence="6">Nucleus</location>
    </subcellularLocation>
</comment>
<accession>A0AAN7TH38</accession>
<dbReference type="Proteomes" id="UP001310890">
    <property type="component" value="Unassembled WGS sequence"/>
</dbReference>